<reference evidence="2 3" key="1">
    <citation type="submission" date="2021-03" db="EMBL/GenBank/DDBJ databases">
        <title>Complete genome of Parasphingorhabdus_sp.JHSY0214.</title>
        <authorList>
            <person name="Yoo J.H."/>
            <person name="Bae J.W."/>
        </authorList>
    </citation>
    <scope>NUCLEOTIDE SEQUENCE [LARGE SCALE GENOMIC DNA]</scope>
    <source>
        <strain evidence="2 3">JHSY0214</strain>
    </source>
</reference>
<organism evidence="2 3">
    <name type="scientific">Parasphingorhabdus cellanae</name>
    <dbReference type="NCBI Taxonomy" id="2806553"/>
    <lineage>
        <taxon>Bacteria</taxon>
        <taxon>Pseudomonadati</taxon>
        <taxon>Pseudomonadota</taxon>
        <taxon>Alphaproteobacteria</taxon>
        <taxon>Sphingomonadales</taxon>
        <taxon>Sphingomonadaceae</taxon>
        <taxon>Parasphingorhabdus</taxon>
    </lineage>
</organism>
<proteinExistence type="predicted"/>
<dbReference type="EMBL" id="CP071794">
    <property type="protein sequence ID" value="QTD57694.1"/>
    <property type="molecule type" value="Genomic_DNA"/>
</dbReference>
<dbReference type="SUPFAM" id="SSF159888">
    <property type="entry name" value="YdhG-like"/>
    <property type="match status" value="1"/>
</dbReference>
<evidence type="ECO:0000313" key="3">
    <source>
        <dbReference type="Proteomes" id="UP000663923"/>
    </source>
</evidence>
<sequence length="143" mass="16158">MAKTQTENKTVATTADVQAFINAVEPEWKRDDAKIVATMMERLSGHKPKMWGPSMIGFGQYHYVYDSGREGDMMRTGFSPRKTALTLYCIGGFKNKEKLLAKLGKHSLGKSCLYVKRLSDIDINILEEIIAKDLEYMAKKYPG</sequence>
<feature type="domain" description="YdhG-like" evidence="1">
    <location>
        <begin position="45"/>
        <end position="132"/>
    </location>
</feature>
<protein>
    <submittedName>
        <fullName evidence="2">DUF1801 domain-containing protein</fullName>
    </submittedName>
</protein>
<accession>A0ABX7T7V6</accession>
<dbReference type="InterPro" id="IPR014922">
    <property type="entry name" value="YdhG-like"/>
</dbReference>
<keyword evidence="3" id="KW-1185">Reference proteome</keyword>
<gene>
    <name evidence="2" type="ORF">J4G78_03565</name>
</gene>
<evidence type="ECO:0000313" key="2">
    <source>
        <dbReference type="EMBL" id="QTD57694.1"/>
    </source>
</evidence>
<evidence type="ECO:0000259" key="1">
    <source>
        <dbReference type="Pfam" id="PF08818"/>
    </source>
</evidence>
<dbReference type="Pfam" id="PF08818">
    <property type="entry name" value="DUF1801"/>
    <property type="match status" value="1"/>
</dbReference>
<name>A0ABX7T7V6_9SPHN</name>
<dbReference type="Proteomes" id="UP000663923">
    <property type="component" value="Chromosome"/>
</dbReference>